<gene>
    <name evidence="4" type="ORF">QTN89_15530</name>
</gene>
<dbReference type="Proteomes" id="UP001239462">
    <property type="component" value="Unassembled WGS sequence"/>
</dbReference>
<keyword evidence="2" id="KW-0597">Phosphoprotein</keyword>
<dbReference type="EMBL" id="JASZZN010000010">
    <property type="protein sequence ID" value="MDM4016857.1"/>
    <property type="molecule type" value="Genomic_DNA"/>
</dbReference>
<dbReference type="InterPro" id="IPR001242">
    <property type="entry name" value="Condensation_dom"/>
</dbReference>
<dbReference type="SMART" id="SM00823">
    <property type="entry name" value="PKS_PP"/>
    <property type="match status" value="1"/>
</dbReference>
<proteinExistence type="predicted"/>
<dbReference type="InterPro" id="IPR042099">
    <property type="entry name" value="ANL_N_sf"/>
</dbReference>
<dbReference type="InterPro" id="IPR045851">
    <property type="entry name" value="AMP-bd_C_sf"/>
</dbReference>
<dbReference type="PROSITE" id="PS00455">
    <property type="entry name" value="AMP_BINDING"/>
    <property type="match status" value="1"/>
</dbReference>
<dbReference type="Gene3D" id="3.40.50.12780">
    <property type="entry name" value="N-terminal domain of ligase-like"/>
    <property type="match status" value="1"/>
</dbReference>
<dbReference type="InterPro" id="IPR029058">
    <property type="entry name" value="AB_hydrolase_fold"/>
</dbReference>
<reference evidence="4 5" key="1">
    <citation type="submission" date="2023-06" db="EMBL/GenBank/DDBJ databases">
        <title>Roseiconus lacunae JC819 isolated from Gulf of Mannar region, Tamil Nadu.</title>
        <authorList>
            <person name="Pk S."/>
            <person name="Ch S."/>
            <person name="Ch V.R."/>
        </authorList>
    </citation>
    <scope>NUCLEOTIDE SEQUENCE [LARGE SCALE GENOMIC DNA]</scope>
    <source>
        <strain evidence="4 5">JC819</strain>
    </source>
</reference>
<dbReference type="Pfam" id="PF00975">
    <property type="entry name" value="Thioesterase"/>
    <property type="match status" value="1"/>
</dbReference>
<evidence type="ECO:0000313" key="5">
    <source>
        <dbReference type="Proteomes" id="UP001239462"/>
    </source>
</evidence>
<evidence type="ECO:0000313" key="4">
    <source>
        <dbReference type="EMBL" id="MDM4016857.1"/>
    </source>
</evidence>
<dbReference type="Gene3D" id="3.40.50.1820">
    <property type="entry name" value="alpha/beta hydrolase"/>
    <property type="match status" value="1"/>
</dbReference>
<dbReference type="NCBIfam" id="TIGR01733">
    <property type="entry name" value="AA-adenyl-dom"/>
    <property type="match status" value="1"/>
</dbReference>
<keyword evidence="1" id="KW-0596">Phosphopantetheine</keyword>
<evidence type="ECO:0000256" key="2">
    <source>
        <dbReference type="ARBA" id="ARBA00022553"/>
    </source>
</evidence>
<dbReference type="InterPro" id="IPR020806">
    <property type="entry name" value="PKS_PP-bd"/>
</dbReference>
<dbReference type="PROSITE" id="PS50075">
    <property type="entry name" value="CARRIER"/>
    <property type="match status" value="1"/>
</dbReference>
<dbReference type="Pfam" id="PF00550">
    <property type="entry name" value="PP-binding"/>
    <property type="match status" value="1"/>
</dbReference>
<dbReference type="Gene3D" id="3.30.559.30">
    <property type="entry name" value="Nonribosomal peptide synthetase, condensation domain"/>
    <property type="match status" value="1"/>
</dbReference>
<name>A0ABT7PK28_9BACT</name>
<dbReference type="Pfam" id="PF13193">
    <property type="entry name" value="AMP-binding_C"/>
    <property type="match status" value="1"/>
</dbReference>
<dbReference type="SUPFAM" id="SSF53474">
    <property type="entry name" value="alpha/beta-Hydrolases"/>
    <property type="match status" value="1"/>
</dbReference>
<dbReference type="SUPFAM" id="SSF56801">
    <property type="entry name" value="Acetyl-CoA synthetase-like"/>
    <property type="match status" value="1"/>
</dbReference>
<feature type="domain" description="Carrier" evidence="3">
    <location>
        <begin position="1002"/>
        <end position="1077"/>
    </location>
</feature>
<accession>A0ABT7PK28</accession>
<organism evidence="4 5">
    <name type="scientific">Roseiconus lacunae</name>
    <dbReference type="NCBI Taxonomy" id="2605694"/>
    <lineage>
        <taxon>Bacteria</taxon>
        <taxon>Pseudomonadati</taxon>
        <taxon>Planctomycetota</taxon>
        <taxon>Planctomycetia</taxon>
        <taxon>Pirellulales</taxon>
        <taxon>Pirellulaceae</taxon>
        <taxon>Roseiconus</taxon>
    </lineage>
</organism>
<dbReference type="PANTHER" id="PTHR45527">
    <property type="entry name" value="NONRIBOSOMAL PEPTIDE SYNTHETASE"/>
    <property type="match status" value="1"/>
</dbReference>
<dbReference type="CDD" id="cd19531">
    <property type="entry name" value="LCL_NRPS-like"/>
    <property type="match status" value="1"/>
</dbReference>
<dbReference type="Gene3D" id="3.30.559.10">
    <property type="entry name" value="Chloramphenicol acetyltransferase-like domain"/>
    <property type="match status" value="1"/>
</dbReference>
<dbReference type="Gene3D" id="1.10.1200.10">
    <property type="entry name" value="ACP-like"/>
    <property type="match status" value="1"/>
</dbReference>
<comment type="caution">
    <text evidence="4">The sequence shown here is derived from an EMBL/GenBank/DDBJ whole genome shotgun (WGS) entry which is preliminary data.</text>
</comment>
<dbReference type="SMART" id="SM00824">
    <property type="entry name" value="PKS_TE"/>
    <property type="match status" value="1"/>
</dbReference>
<dbReference type="RefSeq" id="WP_289164453.1">
    <property type="nucleotide sequence ID" value="NZ_JASZZN010000010.1"/>
</dbReference>
<dbReference type="Gene3D" id="3.30.300.30">
    <property type="match status" value="1"/>
</dbReference>
<sequence>MDDRLDGLSESEKRNLLARLLKEQAERESLAAKSDRFPQSVGQQGLWFAAKREPNQTASNVFFPSRFRSHVDLESLHRAIDALADRHDALRTVFLESDDGQPLQRVLDSLPPEFKVIAMPGASDAEIRAQMRHECLRPFDLSEGPLLRIICFQVAADDVVVLATTHHIIVDFWSLVLMMGEVDRLYSIYSENPDLHSKSPAPGHRKLPDAVCNYQTFVAQQRRWLDSKDAQRSLRYWTEQLHGISPILQLPTDFHRPAQFTHRAGVHPISIDYQTTQQIVRLARQLGVTENTIVLSLVQVVLARFSGQETFAIGMPFSGRSNRDFESTIGFFVNMLPIVADVSSNPSLEGLAQEVGKSLVAALSNERMPFAEIVKAVGVARDHRYHPLFQASCTFEKSQVKSEVGRAAFLLAKDEPSTQASTTNFAGLRQSTFPIDHPTCHYDLEFVFEFGESNLQGMICYCADLFDPSTVDSIAKSFVRLVERLVYDPSLPVLDVPLVDQAVCDRPAEMTDGCSLPTTISDLFRDSQHPLVTEAREFAHALVQNQVSPGEIIPVCMPKSKEAWIAIVGVMLAGAIPVPIDTDQPAVGLDVLNRDAGVEAVVCDANCDWIGDHDVRVIDPHSRERDERSLPDPSPDQPAYVIYTSGSTGNPKGVVVPHRAITNTLRWRQKTVELCDDDRVLVLLSHQFDAAMGIVLSTVHQNATPVWSNSSGSVDLDQLIDQLHREKITVLPAVPSLQSAIVAHHRFASLRSLRQIWCGGETLTHDLVNKIRRSFTGLIWNFYGPTEAAVEATAMLIDGSIDERGPIPIGRAIDGVDVRIFDACHTPLPAGAIGEIAISGTGLATGYLNRPELTKQAFIHSNSVLDEKGQPKRFYLTGDRGRKLANGAVVFLGREDHQVKVAGYRIELEEIERQIEFCEGVRKAAVVVSEHPATAGRLVAFVELEKRKSIAELQRELKQTLPAYKRPKVINAIERMPIGTSGKVRRRDLVLRPLELNTELLAPRSDLERYLCEQFCEQIGIDSLGIDDNFFEVGATSLDAAMLASRLSRELTINVPSALLFEESDVRSIACRLVQLYPKTIRSRFGTESIDLSQPIDDRHDAESLIVPLNTGNDRPALYMIHPPGGIVLCYRELSQHIDAEQPLVAIRSRGLYGDEPLPKTLDLLAVDYADQIERHQPEGPVVLGGWSLGGVFAFEVARQLLRREREVIGLVLLDSTVPAKSDPDGPAAGEDYGLEMTLEQLGELTPEEQLPFLYEHAQRLGVLEESQPAAVVRKVIEDLQRLFAHHVGLCRDHVLNRLDLPCLLLRPAEVPVASDPRPDRGWGQWTGNVILETISGHHHSMIQGEGAREIAASLSRNLPRFVASIPANS</sequence>
<dbReference type="SUPFAM" id="SSF47336">
    <property type="entry name" value="ACP-like"/>
    <property type="match status" value="1"/>
</dbReference>
<dbReference type="InterPro" id="IPR023213">
    <property type="entry name" value="CAT-like_dom_sf"/>
</dbReference>
<dbReference type="CDD" id="cd05930">
    <property type="entry name" value="A_NRPS"/>
    <property type="match status" value="1"/>
</dbReference>
<dbReference type="PANTHER" id="PTHR45527:SF1">
    <property type="entry name" value="FATTY ACID SYNTHASE"/>
    <property type="match status" value="1"/>
</dbReference>
<dbReference type="Pfam" id="PF00501">
    <property type="entry name" value="AMP-binding"/>
    <property type="match status" value="1"/>
</dbReference>
<dbReference type="Pfam" id="PF00668">
    <property type="entry name" value="Condensation"/>
    <property type="match status" value="1"/>
</dbReference>
<evidence type="ECO:0000259" key="3">
    <source>
        <dbReference type="PROSITE" id="PS50075"/>
    </source>
</evidence>
<dbReference type="InterPro" id="IPR001031">
    <property type="entry name" value="Thioesterase"/>
</dbReference>
<keyword evidence="5" id="KW-1185">Reference proteome</keyword>
<protein>
    <submittedName>
        <fullName evidence="4">Amino acid adenylation domain-containing protein</fullName>
    </submittedName>
</protein>
<dbReference type="InterPro" id="IPR020845">
    <property type="entry name" value="AMP-binding_CS"/>
</dbReference>
<evidence type="ECO:0000256" key="1">
    <source>
        <dbReference type="ARBA" id="ARBA00022450"/>
    </source>
</evidence>
<dbReference type="InterPro" id="IPR020802">
    <property type="entry name" value="TesA-like"/>
</dbReference>
<dbReference type="InterPro" id="IPR036736">
    <property type="entry name" value="ACP-like_sf"/>
</dbReference>
<dbReference type="SUPFAM" id="SSF52777">
    <property type="entry name" value="CoA-dependent acyltransferases"/>
    <property type="match status" value="2"/>
</dbReference>
<dbReference type="InterPro" id="IPR009081">
    <property type="entry name" value="PP-bd_ACP"/>
</dbReference>
<dbReference type="InterPro" id="IPR025110">
    <property type="entry name" value="AMP-bd_C"/>
</dbReference>
<dbReference type="InterPro" id="IPR010071">
    <property type="entry name" value="AA_adenyl_dom"/>
</dbReference>
<dbReference type="InterPro" id="IPR000873">
    <property type="entry name" value="AMP-dep_synth/lig_dom"/>
</dbReference>